<evidence type="ECO:0000256" key="3">
    <source>
        <dbReference type="PROSITE-ProRule" id="PRU00221"/>
    </source>
</evidence>
<dbReference type="InterPro" id="IPR001680">
    <property type="entry name" value="WD40_rpt"/>
</dbReference>
<evidence type="ECO:0000256" key="1">
    <source>
        <dbReference type="ARBA" id="ARBA00022574"/>
    </source>
</evidence>
<keyword evidence="2" id="KW-0677">Repeat</keyword>
<evidence type="ECO:0000256" key="2">
    <source>
        <dbReference type="ARBA" id="ARBA00022737"/>
    </source>
</evidence>
<dbReference type="PANTHER" id="PTHR14494">
    <property type="entry name" value="ALADIN/ADRACALIN/AAAS"/>
    <property type="match status" value="1"/>
</dbReference>
<dbReference type="GO" id="GO:0005643">
    <property type="term" value="C:nuclear pore"/>
    <property type="evidence" value="ECO:0007669"/>
    <property type="project" value="TreeGrafter"/>
</dbReference>
<dbReference type="AlphaFoldDB" id="A0A9P0Q5G0"/>
<dbReference type="OrthoDB" id="411991at2759"/>
<name>A0A9P0Q5G0_ACAOB</name>
<keyword evidence="6" id="KW-1185">Reference proteome</keyword>
<keyword evidence="1 3" id="KW-0853">WD repeat</keyword>
<proteinExistence type="predicted"/>
<dbReference type="SMART" id="SM00320">
    <property type="entry name" value="WD40"/>
    <property type="match status" value="4"/>
</dbReference>
<dbReference type="InterPro" id="IPR015943">
    <property type="entry name" value="WD40/YVTN_repeat-like_dom_sf"/>
</dbReference>
<dbReference type="SUPFAM" id="SSF50978">
    <property type="entry name" value="WD40 repeat-like"/>
    <property type="match status" value="1"/>
</dbReference>
<evidence type="ECO:0000259" key="4">
    <source>
        <dbReference type="Pfam" id="PF25460"/>
    </source>
</evidence>
<dbReference type="GO" id="GO:0006913">
    <property type="term" value="P:nucleocytoplasmic transport"/>
    <property type="evidence" value="ECO:0007669"/>
    <property type="project" value="TreeGrafter"/>
</dbReference>
<dbReference type="InterPro" id="IPR057403">
    <property type="entry name" value="Beta-prop_Aladin"/>
</dbReference>
<comment type="caution">
    <text evidence="5">The sequence shown here is derived from an EMBL/GenBank/DDBJ whole genome shotgun (WGS) entry which is preliminary data.</text>
</comment>
<accession>A0A9P0Q5G0</accession>
<dbReference type="InterPro" id="IPR045139">
    <property type="entry name" value="Aladin"/>
</dbReference>
<dbReference type="Pfam" id="PF25460">
    <property type="entry name" value="Beta-prop_Aladin"/>
    <property type="match status" value="1"/>
</dbReference>
<evidence type="ECO:0000313" key="6">
    <source>
        <dbReference type="Proteomes" id="UP001152888"/>
    </source>
</evidence>
<gene>
    <name evidence="5" type="ORF">ACAOBT_LOCUS32121</name>
</gene>
<dbReference type="PROSITE" id="PS00678">
    <property type="entry name" value="WD_REPEATS_1"/>
    <property type="match status" value="1"/>
</dbReference>
<feature type="repeat" description="WD" evidence="3">
    <location>
        <begin position="243"/>
        <end position="271"/>
    </location>
</feature>
<dbReference type="Proteomes" id="UP001152888">
    <property type="component" value="Unassembled WGS sequence"/>
</dbReference>
<evidence type="ECO:0000313" key="5">
    <source>
        <dbReference type="EMBL" id="CAH2011326.1"/>
    </source>
</evidence>
<protein>
    <recommendedName>
        <fullName evidence="4">Aladin seven-bladed propeller domain-containing protein</fullName>
    </recommendedName>
</protein>
<dbReference type="InterPro" id="IPR019775">
    <property type="entry name" value="WD40_repeat_CS"/>
</dbReference>
<reference evidence="5" key="1">
    <citation type="submission" date="2022-03" db="EMBL/GenBank/DDBJ databases">
        <authorList>
            <person name="Sayadi A."/>
        </authorList>
    </citation>
    <scope>NUCLEOTIDE SEQUENCE</scope>
</reference>
<organism evidence="5 6">
    <name type="scientific">Acanthoscelides obtectus</name>
    <name type="common">Bean weevil</name>
    <name type="synonym">Bruchus obtectus</name>
    <dbReference type="NCBI Taxonomy" id="200917"/>
    <lineage>
        <taxon>Eukaryota</taxon>
        <taxon>Metazoa</taxon>
        <taxon>Ecdysozoa</taxon>
        <taxon>Arthropoda</taxon>
        <taxon>Hexapoda</taxon>
        <taxon>Insecta</taxon>
        <taxon>Pterygota</taxon>
        <taxon>Neoptera</taxon>
        <taxon>Endopterygota</taxon>
        <taxon>Coleoptera</taxon>
        <taxon>Polyphaga</taxon>
        <taxon>Cucujiformia</taxon>
        <taxon>Chrysomeloidea</taxon>
        <taxon>Chrysomelidae</taxon>
        <taxon>Bruchinae</taxon>
        <taxon>Bruchini</taxon>
        <taxon>Acanthoscelides</taxon>
    </lineage>
</organism>
<feature type="domain" description="Aladin seven-bladed propeller" evidence="4">
    <location>
        <begin position="131"/>
        <end position="471"/>
    </location>
</feature>
<dbReference type="Gene3D" id="2.130.10.10">
    <property type="entry name" value="YVTN repeat-like/Quinoprotein amine dehydrogenase"/>
    <property type="match status" value="2"/>
</dbReference>
<dbReference type="EMBL" id="CAKOFQ010008062">
    <property type="protein sequence ID" value="CAH2011326.1"/>
    <property type="molecule type" value="Genomic_DNA"/>
</dbReference>
<dbReference type="PANTHER" id="PTHR14494:SF0">
    <property type="entry name" value="ALADIN"/>
    <property type="match status" value="1"/>
</dbReference>
<dbReference type="PROSITE" id="PS50082">
    <property type="entry name" value="WD_REPEATS_2"/>
    <property type="match status" value="1"/>
</dbReference>
<sequence length="505" mass="56172">MKGLHEFEVPNDGEICLCEINGRVHSVNYEYANLDAFTDALKNHPKIHITRDQLHLISSGDEGKALFLPVDVSFLKQLTQVYYEQGFTETLHTASGHNQWFIRKGSKLILDVLKYINKVRLIFNPNVRYSGPTLINEYAQGRNWLNSTIRCIAWHPYSSKVAIATCDDSIRIFSSECGSITPILRCKQQKHVTCIAWRPLSNTEIAVGHEDGIIIWNVDPNSLVVRPSISNAVVLKRLEHKPVISLAWSPRGDKLVTAAACDNTILVWDVELDLTSSLKRSGGSGNILVKWSPTGERLFSCSNTLVFRIWDCRTWDCERWSLPSMGRIQSACWAADGSVLLFAAEGDTVLYGAVIDCDIAFVSNGESLEKQACPLFDMSRVDVEGIPLGGPIRQIEADPKGRHVAVLFQDTDCIAVFGVVKRPQLALIPSSLIMGLAEEKPSTISFIQDFDSGSCLTIGWSSGRLQYYPIIYSDLGESHNKSVNCSYNSFNAKSIHGQVLETNVF</sequence>
<dbReference type="InterPro" id="IPR036322">
    <property type="entry name" value="WD40_repeat_dom_sf"/>
</dbReference>